<protein>
    <submittedName>
        <fullName evidence="1">Uncharacterized protein</fullName>
    </submittedName>
</protein>
<dbReference type="InterPro" id="IPR001173">
    <property type="entry name" value="Glyco_trans_2-like"/>
</dbReference>
<dbReference type="PANTHER" id="PTHR43685">
    <property type="entry name" value="GLYCOSYLTRANSFERASE"/>
    <property type="match status" value="1"/>
</dbReference>
<dbReference type="RefSeq" id="WP_119323014.1">
    <property type="nucleotide sequence ID" value="NZ_AP025739.1"/>
</dbReference>
<evidence type="ECO:0000313" key="2">
    <source>
        <dbReference type="Proteomes" id="UP000287394"/>
    </source>
</evidence>
<sequence length="293" mass="32680">MKISVIIPTRNRKDMLRQALDSVRDQNAPGVHFETIVVDNGSTDGTLEMLAADYPEVHRLSCMERGSSTARNAAMRASTGEWIAFLDDDDIWLPNKIARCQALAGEHPDARFLYTAATVCDHEMTPLRRWSGPDIATEPMTCASFLRDSITPSAILIHREVIAAVGEFDATLLRGQDLDYFCRVLLAGFTCAAAPEQLVLYRLPERPDPNLLYRSYFHIAPLTARYMRADAPGRPSDDERNALLRHVRGYYANQLTQAFQFYRQCGDAPTSRLALGLALRVSPLHALKSLVTG</sequence>
<dbReference type="SUPFAM" id="SSF53448">
    <property type="entry name" value="Nucleotide-diphospho-sugar transferases"/>
    <property type="match status" value="1"/>
</dbReference>
<dbReference type="Pfam" id="PF00535">
    <property type="entry name" value="Glycos_transf_2"/>
    <property type="match status" value="1"/>
</dbReference>
<dbReference type="Proteomes" id="UP000287394">
    <property type="component" value="Chromosome"/>
</dbReference>
<dbReference type="EMBL" id="AP025739">
    <property type="protein sequence ID" value="BDI33657.1"/>
    <property type="molecule type" value="Genomic_DNA"/>
</dbReference>
<keyword evidence="2" id="KW-1185">Reference proteome</keyword>
<organism evidence="1 2">
    <name type="scientific">Capsulimonas corticalis</name>
    <dbReference type="NCBI Taxonomy" id="2219043"/>
    <lineage>
        <taxon>Bacteria</taxon>
        <taxon>Bacillati</taxon>
        <taxon>Armatimonadota</taxon>
        <taxon>Armatimonadia</taxon>
        <taxon>Capsulimonadales</taxon>
        <taxon>Capsulimonadaceae</taxon>
        <taxon>Capsulimonas</taxon>
    </lineage>
</organism>
<evidence type="ECO:0000313" key="1">
    <source>
        <dbReference type="EMBL" id="BDI33657.1"/>
    </source>
</evidence>
<dbReference type="FunCoup" id="A0A402D0B4">
    <property type="interactions" value="3"/>
</dbReference>
<dbReference type="AlphaFoldDB" id="A0A402D0B4"/>
<dbReference type="OrthoDB" id="5291101at2"/>
<gene>
    <name evidence="1" type="ORF">CCAX7_57080</name>
</gene>
<name>A0A402D0B4_9BACT</name>
<dbReference type="KEGG" id="ccot:CCAX7_57080"/>
<dbReference type="Gene3D" id="3.90.550.10">
    <property type="entry name" value="Spore Coat Polysaccharide Biosynthesis Protein SpsA, Chain A"/>
    <property type="match status" value="1"/>
</dbReference>
<dbReference type="PANTHER" id="PTHR43685:SF2">
    <property type="entry name" value="GLYCOSYLTRANSFERASE 2-LIKE DOMAIN-CONTAINING PROTEIN"/>
    <property type="match status" value="1"/>
</dbReference>
<dbReference type="CDD" id="cd00761">
    <property type="entry name" value="Glyco_tranf_GTA_type"/>
    <property type="match status" value="1"/>
</dbReference>
<accession>A0A402D0B4</accession>
<dbReference type="InterPro" id="IPR029044">
    <property type="entry name" value="Nucleotide-diphossugar_trans"/>
</dbReference>
<dbReference type="InterPro" id="IPR050834">
    <property type="entry name" value="Glycosyltransf_2"/>
</dbReference>
<proteinExistence type="predicted"/>
<reference evidence="1 2" key="1">
    <citation type="journal article" date="2019" name="Int. J. Syst. Evol. Microbiol.">
        <title>Capsulimonas corticalis gen. nov., sp. nov., an aerobic capsulated bacterium, of a novel bacterial order, Capsulimonadales ord. nov., of the class Armatimonadia of the phylum Armatimonadetes.</title>
        <authorList>
            <person name="Li J."/>
            <person name="Kudo C."/>
            <person name="Tonouchi A."/>
        </authorList>
    </citation>
    <scope>NUCLEOTIDE SEQUENCE [LARGE SCALE GENOMIC DNA]</scope>
    <source>
        <strain evidence="1 2">AX-7</strain>
    </source>
</reference>